<dbReference type="EC" id="2.4.1.21" evidence="8"/>
<name>A0A2J0KVD3_9BACT</name>
<dbReference type="PANTHER" id="PTHR45825">
    <property type="entry name" value="GRANULE-BOUND STARCH SYNTHASE 1, CHLOROPLASTIC/AMYLOPLASTIC"/>
    <property type="match status" value="1"/>
</dbReference>
<comment type="similarity">
    <text evidence="4 8">Belongs to the glycosyltransferase 1 family. Bacterial/plant glycogen synthase subfamily.</text>
</comment>
<dbReference type="EMBL" id="PEWV01000005">
    <property type="protein sequence ID" value="PIU42441.1"/>
    <property type="molecule type" value="Genomic_DNA"/>
</dbReference>
<keyword evidence="7 8" id="KW-0320">Glycogen biosynthesis</keyword>
<feature type="domain" description="Starch synthase catalytic" evidence="10">
    <location>
        <begin position="5"/>
        <end position="243"/>
    </location>
</feature>
<dbReference type="SUPFAM" id="SSF53756">
    <property type="entry name" value="UDP-Glycosyltransferase/glycogen phosphorylase"/>
    <property type="match status" value="1"/>
</dbReference>
<evidence type="ECO:0000259" key="9">
    <source>
        <dbReference type="Pfam" id="PF00534"/>
    </source>
</evidence>
<evidence type="ECO:0000256" key="8">
    <source>
        <dbReference type="HAMAP-Rule" id="MF_00484"/>
    </source>
</evidence>
<dbReference type="InterPro" id="IPR011835">
    <property type="entry name" value="GS/SS"/>
</dbReference>
<evidence type="ECO:0000256" key="5">
    <source>
        <dbReference type="ARBA" id="ARBA00022676"/>
    </source>
</evidence>
<dbReference type="NCBIfam" id="TIGR02095">
    <property type="entry name" value="glgA"/>
    <property type="match status" value="1"/>
</dbReference>
<evidence type="ECO:0000256" key="3">
    <source>
        <dbReference type="ARBA" id="ARBA00004964"/>
    </source>
</evidence>
<dbReference type="GO" id="GO:0004373">
    <property type="term" value="F:alpha-1,4-glucan glucosyltransferase (UDP-glucose donor) activity"/>
    <property type="evidence" value="ECO:0007669"/>
    <property type="project" value="InterPro"/>
</dbReference>
<dbReference type="InterPro" id="IPR013534">
    <property type="entry name" value="Starch_synth_cat_dom"/>
</dbReference>
<comment type="caution">
    <text evidence="11">The sequence shown here is derived from an EMBL/GenBank/DDBJ whole genome shotgun (WGS) entry which is preliminary data.</text>
</comment>
<dbReference type="Pfam" id="PF08323">
    <property type="entry name" value="Glyco_transf_5"/>
    <property type="match status" value="1"/>
</dbReference>
<evidence type="ECO:0000259" key="10">
    <source>
        <dbReference type="Pfam" id="PF08323"/>
    </source>
</evidence>
<comment type="catalytic activity">
    <reaction evidence="1 8">
        <text>[(1-&gt;4)-alpha-D-glucosyl](n) + ADP-alpha-D-glucose = [(1-&gt;4)-alpha-D-glucosyl](n+1) + ADP + H(+)</text>
        <dbReference type="Rhea" id="RHEA:18189"/>
        <dbReference type="Rhea" id="RHEA-COMP:9584"/>
        <dbReference type="Rhea" id="RHEA-COMP:9587"/>
        <dbReference type="ChEBI" id="CHEBI:15378"/>
        <dbReference type="ChEBI" id="CHEBI:15444"/>
        <dbReference type="ChEBI" id="CHEBI:57498"/>
        <dbReference type="ChEBI" id="CHEBI:456216"/>
        <dbReference type="EC" id="2.4.1.21"/>
    </reaction>
</comment>
<sequence>MEKLKIVLVSSEVAPFAKTGGLADVAGSLPLALKGLGCDIKVFLPYYRQAKKQDFGIKLFKKNIITKVGSEDINFSLYHCEKENVDFYFIEKDDYYDRDFLYGTSTSDYPDNAMRFAFFASAVLSSIVAMNFKPDVIHCNDWQTALIPFDLRNRLQNVKVFKNTHTLFTIHNLAYQGLFARDVAYQLGIGDEFFTPDTLEFYGKLSFMKSGILYSDAVSTVSRGYSHEILTPEFGCGLDGLLNIRRNDLYGIVNGVNYSDWDPKIDKNIKANYDETNLGDKAKCKKDLLSLAKLKSSLEAPLLGVITRLAEQKGIDIIADSIEEIIGFGCNLVILGMGDEKYHNLLTELSKKYPKNIAVKIGFDNVLAHKIEAGCDMFLMPSRFEPCGLNQMYSLKYGTIPIVRAVGGLDDTITDYTQNKREGNGFKFNQANKDDFMNAFKRALSTYKNKKEWEKLVLKVMGLDFSWEQSAKEYTRVYKTIMKVEKVESCCIS</sequence>
<evidence type="ECO:0000313" key="12">
    <source>
        <dbReference type="Proteomes" id="UP000230052"/>
    </source>
</evidence>
<dbReference type="Pfam" id="PF00534">
    <property type="entry name" value="Glycos_transf_1"/>
    <property type="match status" value="1"/>
</dbReference>
<evidence type="ECO:0000256" key="1">
    <source>
        <dbReference type="ARBA" id="ARBA00001478"/>
    </source>
</evidence>
<evidence type="ECO:0000313" key="11">
    <source>
        <dbReference type="EMBL" id="PIU42441.1"/>
    </source>
</evidence>
<reference evidence="11 12" key="1">
    <citation type="submission" date="2017-09" db="EMBL/GenBank/DDBJ databases">
        <title>Depth-based differentiation of microbial function through sediment-hosted aquifers and enrichment of novel symbionts in the deep terrestrial subsurface.</title>
        <authorList>
            <person name="Probst A.J."/>
            <person name="Ladd B."/>
            <person name="Jarett J.K."/>
            <person name="Geller-Mcgrath D.E."/>
            <person name="Sieber C.M."/>
            <person name="Emerson J.B."/>
            <person name="Anantharaman K."/>
            <person name="Thomas B.C."/>
            <person name="Malmstrom R."/>
            <person name="Stieglmeier M."/>
            <person name="Klingl A."/>
            <person name="Woyke T."/>
            <person name="Ryan C.M."/>
            <person name="Banfield J.F."/>
        </authorList>
    </citation>
    <scope>NUCLEOTIDE SEQUENCE [LARGE SCALE GENOMIC DNA]</scope>
    <source>
        <strain evidence="11">CG07_land_8_20_14_0_80_42_15</strain>
    </source>
</reference>
<accession>A0A2J0KVD3</accession>
<protein>
    <recommendedName>
        <fullName evidence="8">Glycogen synthase</fullName>
        <ecNumber evidence="8">2.4.1.21</ecNumber>
    </recommendedName>
    <alternativeName>
        <fullName evidence="8">Starch [bacterial glycogen] synthase</fullName>
    </alternativeName>
</protein>
<keyword evidence="6 8" id="KW-0808">Transferase</keyword>
<dbReference type="Gene3D" id="3.40.50.2000">
    <property type="entry name" value="Glycogen Phosphorylase B"/>
    <property type="match status" value="2"/>
</dbReference>
<organism evidence="11 12">
    <name type="scientific">Candidatus Aquitaenariimonas noxiae</name>
    <dbReference type="NCBI Taxonomy" id="1974741"/>
    <lineage>
        <taxon>Bacteria</taxon>
        <taxon>Pseudomonadati</taxon>
        <taxon>Candidatus Omnitrophota</taxon>
        <taxon>Candidatus Aquitaenariimonas</taxon>
    </lineage>
</organism>
<dbReference type="PANTHER" id="PTHR45825:SF11">
    <property type="entry name" value="ALPHA AMYLASE DOMAIN-CONTAINING PROTEIN"/>
    <property type="match status" value="1"/>
</dbReference>
<feature type="domain" description="Glycosyl transferase family 1" evidence="9">
    <location>
        <begin position="294"/>
        <end position="454"/>
    </location>
</feature>
<gene>
    <name evidence="8" type="primary">glgA</name>
    <name evidence="11" type="ORF">COS99_00325</name>
</gene>
<comment type="pathway">
    <text evidence="3 8">Glycan biosynthesis; glycogen biosynthesis.</text>
</comment>
<dbReference type="HAMAP" id="MF_00484">
    <property type="entry name" value="Glycogen_synth"/>
    <property type="match status" value="1"/>
</dbReference>
<dbReference type="AlphaFoldDB" id="A0A2J0KVD3"/>
<feature type="binding site" evidence="8">
    <location>
        <position position="18"/>
    </location>
    <ligand>
        <name>ADP-alpha-D-glucose</name>
        <dbReference type="ChEBI" id="CHEBI:57498"/>
    </ligand>
</feature>
<dbReference type="CDD" id="cd03791">
    <property type="entry name" value="GT5_Glycogen_synthase_DULL1-like"/>
    <property type="match status" value="1"/>
</dbReference>
<dbReference type="NCBIfam" id="NF001899">
    <property type="entry name" value="PRK00654.1-2"/>
    <property type="match status" value="1"/>
</dbReference>
<dbReference type="GO" id="GO:0009011">
    <property type="term" value="F:alpha-1,4-glucan glucosyltransferase (ADP-glucose donor) activity"/>
    <property type="evidence" value="ECO:0007669"/>
    <property type="project" value="UniProtKB-UniRule"/>
</dbReference>
<dbReference type="InterPro" id="IPR001296">
    <property type="entry name" value="Glyco_trans_1"/>
</dbReference>
<comment type="function">
    <text evidence="2 8">Synthesizes alpha-1,4-glucan chains using ADP-glucose.</text>
</comment>
<proteinExistence type="inferred from homology"/>
<evidence type="ECO:0000256" key="6">
    <source>
        <dbReference type="ARBA" id="ARBA00022679"/>
    </source>
</evidence>
<dbReference type="GO" id="GO:0005978">
    <property type="term" value="P:glycogen biosynthetic process"/>
    <property type="evidence" value="ECO:0007669"/>
    <property type="project" value="UniProtKB-UniRule"/>
</dbReference>
<evidence type="ECO:0000256" key="2">
    <source>
        <dbReference type="ARBA" id="ARBA00002764"/>
    </source>
</evidence>
<dbReference type="Proteomes" id="UP000230052">
    <property type="component" value="Unassembled WGS sequence"/>
</dbReference>
<keyword evidence="5 8" id="KW-0328">Glycosyltransferase</keyword>
<evidence type="ECO:0000256" key="7">
    <source>
        <dbReference type="ARBA" id="ARBA00023056"/>
    </source>
</evidence>
<dbReference type="UniPathway" id="UPA00164"/>
<evidence type="ECO:0000256" key="4">
    <source>
        <dbReference type="ARBA" id="ARBA00010281"/>
    </source>
</evidence>